<dbReference type="AlphaFoldDB" id="G0MBG2"/>
<sequence>MNNLNDDALHALLQENQANRKLLEEKMNGIELTGLLKTSKTDLEVFEHYIQKVVNDQTRAENYEINFVNLGLILVKEPKCEQVPFLRAVFEKVVQAENQFKIFVKDLKKEAQNVRIHQQGLHDCSSRVNAIVADVIFEVRKLERKNEQLISSFAASMKYNQHIRETYYGQDCLPQAYREFLEKSLDEKKEINEHSYATALEMREKLNGVKEWMKFRAVHDVVPASPHCKLGNGLHNLDEMIRQREEWNRAIEAKYGVEAAISKGSRLFSDEVRKLLECIGGYAKQYELEDLKLMEKYDSLRKKDAEIGANLAEWMNIEIRTRQAYVKIAIIEDTIAQLNPDCRYQRVSMLKAAQFLPQSFEFD</sequence>
<dbReference type="EMBL" id="GL379788">
    <property type="protein sequence ID" value="EGT40762.1"/>
    <property type="molecule type" value="Genomic_DNA"/>
</dbReference>
<name>G0MBG2_CAEBE</name>
<dbReference type="Proteomes" id="UP000008068">
    <property type="component" value="Unassembled WGS sequence"/>
</dbReference>
<organism evidence="2">
    <name type="scientific">Caenorhabditis brenneri</name>
    <name type="common">Nematode worm</name>
    <dbReference type="NCBI Taxonomy" id="135651"/>
    <lineage>
        <taxon>Eukaryota</taxon>
        <taxon>Metazoa</taxon>
        <taxon>Ecdysozoa</taxon>
        <taxon>Nematoda</taxon>
        <taxon>Chromadorea</taxon>
        <taxon>Rhabditida</taxon>
        <taxon>Rhabditina</taxon>
        <taxon>Rhabditomorpha</taxon>
        <taxon>Rhabditoidea</taxon>
        <taxon>Rhabditidae</taxon>
        <taxon>Peloderinae</taxon>
        <taxon>Caenorhabditis</taxon>
    </lineage>
</organism>
<accession>G0MBG2</accession>
<dbReference type="HOGENOM" id="CLU_763396_0_0_1"/>
<keyword evidence="2" id="KW-1185">Reference proteome</keyword>
<gene>
    <name evidence="1" type="ORF">CAEBREN_03241</name>
</gene>
<protein>
    <submittedName>
        <fullName evidence="1">Uncharacterized protein</fullName>
    </submittedName>
</protein>
<evidence type="ECO:0000313" key="2">
    <source>
        <dbReference type="Proteomes" id="UP000008068"/>
    </source>
</evidence>
<evidence type="ECO:0000313" key="1">
    <source>
        <dbReference type="EMBL" id="EGT40762.1"/>
    </source>
</evidence>
<proteinExistence type="predicted"/>
<dbReference type="InParanoid" id="G0MBG2"/>
<reference evidence="2" key="1">
    <citation type="submission" date="2011-07" db="EMBL/GenBank/DDBJ databases">
        <authorList>
            <consortium name="Caenorhabditis brenneri Sequencing and Analysis Consortium"/>
            <person name="Wilson R.K."/>
        </authorList>
    </citation>
    <scope>NUCLEOTIDE SEQUENCE [LARGE SCALE GENOMIC DNA]</scope>
    <source>
        <strain evidence="2">PB2801</strain>
    </source>
</reference>